<dbReference type="Proteomes" id="UP000003112">
    <property type="component" value="Unassembled WGS sequence"/>
</dbReference>
<dbReference type="STRING" id="873513.HMPREF6485_1023"/>
<sequence>MKDGFYETPSKEIAKAEVLHAYRKSHYETFLLSTKKPYLISLWRQGYGFLHSMSKWARPFFF</sequence>
<evidence type="ECO:0000313" key="1">
    <source>
        <dbReference type="EMBL" id="EFU30964.1"/>
    </source>
</evidence>
<gene>
    <name evidence="1" type="ORF">HMPREF6485_1023</name>
</gene>
<proteinExistence type="predicted"/>
<dbReference type="HOGENOM" id="CLU_2900394_0_0_10"/>
<comment type="caution">
    <text evidence="1">The sequence shown here is derived from an EMBL/GenBank/DDBJ whole genome shotgun (WGS) entry which is preliminary data.</text>
</comment>
<protein>
    <submittedName>
        <fullName evidence="1">Uncharacterized protein</fullName>
    </submittedName>
</protein>
<dbReference type="EMBL" id="AEPD01000021">
    <property type="protein sequence ID" value="EFU30964.1"/>
    <property type="molecule type" value="Genomic_DNA"/>
</dbReference>
<organism evidence="1 2">
    <name type="scientific">Segatella buccae ATCC 33574</name>
    <dbReference type="NCBI Taxonomy" id="873513"/>
    <lineage>
        <taxon>Bacteria</taxon>
        <taxon>Pseudomonadati</taxon>
        <taxon>Bacteroidota</taxon>
        <taxon>Bacteroidia</taxon>
        <taxon>Bacteroidales</taxon>
        <taxon>Prevotellaceae</taxon>
        <taxon>Segatella</taxon>
    </lineage>
</organism>
<reference evidence="1 2" key="1">
    <citation type="submission" date="2010-10" db="EMBL/GenBank/DDBJ databases">
        <authorList>
            <person name="Muzny D."/>
            <person name="Qin X."/>
            <person name="Deng J."/>
            <person name="Jiang H."/>
            <person name="Liu Y."/>
            <person name="Qu J."/>
            <person name="Song X.-Z."/>
            <person name="Zhang L."/>
            <person name="Thornton R."/>
            <person name="Coyle M."/>
            <person name="Francisco L."/>
            <person name="Jackson L."/>
            <person name="Javaid M."/>
            <person name="Korchina V."/>
            <person name="Kovar C."/>
            <person name="Mata R."/>
            <person name="Mathew T."/>
            <person name="Ngo R."/>
            <person name="Nguyen L."/>
            <person name="Nguyen N."/>
            <person name="Okwuonu G."/>
            <person name="Ongeri F."/>
            <person name="Pham C."/>
            <person name="Simmons D."/>
            <person name="Wilczek-Boney K."/>
            <person name="Hale W."/>
            <person name="Jakkamsetti A."/>
            <person name="Pham P."/>
            <person name="Ruth R."/>
            <person name="San Lucas F."/>
            <person name="Warren J."/>
            <person name="Zhang J."/>
            <person name="Zhao Z."/>
            <person name="Zhou C."/>
            <person name="Zhu D."/>
            <person name="Lee S."/>
            <person name="Bess C."/>
            <person name="Blankenburg K."/>
            <person name="Forbes L."/>
            <person name="Fu Q."/>
            <person name="Gubbala S."/>
            <person name="Hirani K."/>
            <person name="Jayaseelan J.C."/>
            <person name="Lara F."/>
            <person name="Munidasa M."/>
            <person name="Palculict T."/>
            <person name="Patil S."/>
            <person name="Pu L.-L."/>
            <person name="Saada N."/>
            <person name="Tang L."/>
            <person name="Weissenberger G."/>
            <person name="Zhu Y."/>
            <person name="Hemphill L."/>
            <person name="Shang Y."/>
            <person name="Youmans B."/>
            <person name="Ayvaz T."/>
            <person name="Ross M."/>
            <person name="Santibanez J."/>
            <person name="Aqrawi P."/>
            <person name="Gross S."/>
            <person name="Joshi V."/>
            <person name="Fowler G."/>
            <person name="Nazareth L."/>
            <person name="Reid J."/>
            <person name="Worley K."/>
            <person name="Petrosino J."/>
            <person name="Highlander S."/>
            <person name="Gibbs R."/>
        </authorList>
    </citation>
    <scope>NUCLEOTIDE SEQUENCE [LARGE SCALE GENOMIC DNA]</scope>
    <source>
        <strain evidence="1 2">ATCC 33574</strain>
    </source>
</reference>
<keyword evidence="2" id="KW-1185">Reference proteome</keyword>
<evidence type="ECO:0000313" key="2">
    <source>
        <dbReference type="Proteomes" id="UP000003112"/>
    </source>
</evidence>
<name>E6K617_9BACT</name>
<dbReference type="AlphaFoldDB" id="E6K617"/>
<accession>E6K617</accession>